<evidence type="ECO:0000256" key="1">
    <source>
        <dbReference type="ARBA" id="ARBA00022741"/>
    </source>
</evidence>
<dbReference type="Gene3D" id="1.10.510.10">
    <property type="entry name" value="Transferase(Phosphotransferase) domain 1"/>
    <property type="match status" value="1"/>
</dbReference>
<dbReference type="SMART" id="SM00220">
    <property type="entry name" value="S_TKc"/>
    <property type="match status" value="1"/>
</dbReference>
<dbReference type="InterPro" id="IPR050767">
    <property type="entry name" value="Sel1_AlgK"/>
</dbReference>
<evidence type="ECO:0000256" key="2">
    <source>
        <dbReference type="ARBA" id="ARBA00022840"/>
    </source>
</evidence>
<dbReference type="PANTHER" id="PTHR11102:SF160">
    <property type="entry name" value="ERAD-ASSOCIATED E3 UBIQUITIN-PROTEIN LIGASE COMPONENT HRD3"/>
    <property type="match status" value="1"/>
</dbReference>
<dbReference type="InterPro" id="IPR011990">
    <property type="entry name" value="TPR-like_helical_dom_sf"/>
</dbReference>
<evidence type="ECO:0000259" key="5">
    <source>
        <dbReference type="PROSITE" id="PS50011"/>
    </source>
</evidence>
<feature type="domain" description="Protein kinase" evidence="5">
    <location>
        <begin position="12"/>
        <end position="263"/>
    </location>
</feature>
<name>A0ABR2K368_9EUKA</name>
<keyword evidence="2 4" id="KW-0067">ATP-binding</keyword>
<dbReference type="InterPro" id="IPR006597">
    <property type="entry name" value="Sel1-like"/>
</dbReference>
<sequence>MQSDLIVDLNEFKIMRMIGKGQFGKVFLIENKKTRRTYAAKINKLKLSLKREYRAFMNEIETYLNAKHPAVLGFFGYNCSDFNDQPYPTIITDYMPNGSLQDKMNKERESGFATSFTDTAKYIILLGITLGMKYLHANGIVHRDLKPDNILLNESLYPKICDFGLSKKTEEQITRVLMDSAVGTPLYMAPEILSSEKYNYKVDIYSFSLIAYQLITKKRPPVDISLIQGEENQEFLRRCLSKDPIERPTFDEIVEEIVKDRFIKSFGTVEEKEIYQYLNWLNTPESLYIHGLILRENGQKSSKKESVHYIKMAAEKGYPDAMYTYALMLQTGDGVAMNKQEAFRFYKLAIEKGNIKAMNNYGLMLLNGDGIQTNKDKARTYFRMAIEKGNTDSMSNYGLMLQKGDGIQENKEKAFHLFKKASDEGNASGMYNYARMLYQGDYVPMDKEKAYQFFKMAAEKGNPEAMNKYARFLKIGEGFPVDLAEACRYYKLAADKGNADAMNNYGLMLDKGEGTPVNKKLAAIYYKMAAERGNVNAMNNYGLMLYKGDGIPFDTEAACHYYKMAADNGNANAMNNYGCMLQKGDGVKASKEKACYYYKMGAEKGNVNAMYNYAFMLENGFGVPANKAEAIIYYKKAANKGNKNAVIKLKELSQ</sequence>
<evidence type="ECO:0000313" key="7">
    <source>
        <dbReference type="Proteomes" id="UP001470230"/>
    </source>
</evidence>
<evidence type="ECO:0000256" key="3">
    <source>
        <dbReference type="ARBA" id="ARBA00038101"/>
    </source>
</evidence>
<dbReference type="InterPro" id="IPR017441">
    <property type="entry name" value="Protein_kinase_ATP_BS"/>
</dbReference>
<comment type="similarity">
    <text evidence="3">Belongs to the sel-1 family.</text>
</comment>
<keyword evidence="7" id="KW-1185">Reference proteome</keyword>
<feature type="binding site" evidence="4">
    <location>
        <position position="41"/>
    </location>
    <ligand>
        <name>ATP</name>
        <dbReference type="ChEBI" id="CHEBI:30616"/>
    </ligand>
</feature>
<dbReference type="InterPro" id="IPR011009">
    <property type="entry name" value="Kinase-like_dom_sf"/>
</dbReference>
<comment type="caution">
    <text evidence="6">The sequence shown here is derived from an EMBL/GenBank/DDBJ whole genome shotgun (WGS) entry which is preliminary data.</text>
</comment>
<gene>
    <name evidence="6" type="ORF">M9Y10_040938</name>
</gene>
<dbReference type="EMBL" id="JAPFFF010000007">
    <property type="protein sequence ID" value="KAK8885489.1"/>
    <property type="molecule type" value="Genomic_DNA"/>
</dbReference>
<proteinExistence type="inferred from homology"/>
<evidence type="ECO:0000313" key="6">
    <source>
        <dbReference type="EMBL" id="KAK8885489.1"/>
    </source>
</evidence>
<dbReference type="Proteomes" id="UP001470230">
    <property type="component" value="Unassembled WGS sequence"/>
</dbReference>
<dbReference type="SMART" id="SM00671">
    <property type="entry name" value="SEL1"/>
    <property type="match status" value="10"/>
</dbReference>
<dbReference type="PROSITE" id="PS00108">
    <property type="entry name" value="PROTEIN_KINASE_ST"/>
    <property type="match status" value="1"/>
</dbReference>
<dbReference type="InterPro" id="IPR000719">
    <property type="entry name" value="Prot_kinase_dom"/>
</dbReference>
<dbReference type="Gene3D" id="1.25.40.10">
    <property type="entry name" value="Tetratricopeptide repeat domain"/>
    <property type="match status" value="1"/>
</dbReference>
<evidence type="ECO:0000256" key="4">
    <source>
        <dbReference type="PROSITE-ProRule" id="PRU10141"/>
    </source>
</evidence>
<dbReference type="Pfam" id="PF08238">
    <property type="entry name" value="Sel1"/>
    <property type="match status" value="10"/>
</dbReference>
<organism evidence="6 7">
    <name type="scientific">Tritrichomonas musculus</name>
    <dbReference type="NCBI Taxonomy" id="1915356"/>
    <lineage>
        <taxon>Eukaryota</taxon>
        <taxon>Metamonada</taxon>
        <taxon>Parabasalia</taxon>
        <taxon>Tritrichomonadida</taxon>
        <taxon>Tritrichomonadidae</taxon>
        <taxon>Tritrichomonas</taxon>
    </lineage>
</organism>
<dbReference type="PROSITE" id="PS50011">
    <property type="entry name" value="PROTEIN_KINASE_DOM"/>
    <property type="match status" value="1"/>
</dbReference>
<protein>
    <recommendedName>
        <fullName evidence="5">Protein kinase domain-containing protein</fullName>
    </recommendedName>
</protein>
<dbReference type="InterPro" id="IPR008271">
    <property type="entry name" value="Ser/Thr_kinase_AS"/>
</dbReference>
<dbReference type="SUPFAM" id="SSF81901">
    <property type="entry name" value="HCP-like"/>
    <property type="match status" value="2"/>
</dbReference>
<dbReference type="Pfam" id="PF00069">
    <property type="entry name" value="Pkinase"/>
    <property type="match status" value="1"/>
</dbReference>
<keyword evidence="1 4" id="KW-0547">Nucleotide-binding</keyword>
<dbReference type="PANTHER" id="PTHR11102">
    <property type="entry name" value="SEL-1-LIKE PROTEIN"/>
    <property type="match status" value="1"/>
</dbReference>
<accession>A0ABR2K368</accession>
<dbReference type="PROSITE" id="PS00107">
    <property type="entry name" value="PROTEIN_KINASE_ATP"/>
    <property type="match status" value="1"/>
</dbReference>
<reference evidence="6 7" key="1">
    <citation type="submission" date="2024-04" db="EMBL/GenBank/DDBJ databases">
        <title>Tritrichomonas musculus Genome.</title>
        <authorList>
            <person name="Alves-Ferreira E."/>
            <person name="Grigg M."/>
            <person name="Lorenzi H."/>
            <person name="Galac M."/>
        </authorList>
    </citation>
    <scope>NUCLEOTIDE SEQUENCE [LARGE SCALE GENOMIC DNA]</scope>
    <source>
        <strain evidence="6 7">EAF2021</strain>
    </source>
</reference>
<dbReference type="SUPFAM" id="SSF56112">
    <property type="entry name" value="Protein kinase-like (PK-like)"/>
    <property type="match status" value="1"/>
</dbReference>